<dbReference type="CDD" id="cd04216">
    <property type="entry name" value="Phytocyanin"/>
    <property type="match status" value="1"/>
</dbReference>
<dbReference type="GO" id="GO:0046872">
    <property type="term" value="F:metal ion binding"/>
    <property type="evidence" value="ECO:0007669"/>
    <property type="project" value="UniProtKB-KW"/>
</dbReference>
<evidence type="ECO:0000259" key="5">
    <source>
        <dbReference type="PROSITE" id="PS51485"/>
    </source>
</evidence>
<keyword evidence="1" id="KW-0479">Metal-binding</keyword>
<dbReference type="SUPFAM" id="SSF49503">
    <property type="entry name" value="Cupredoxins"/>
    <property type="match status" value="1"/>
</dbReference>
<dbReference type="PANTHER" id="PTHR33021">
    <property type="entry name" value="BLUE COPPER PROTEIN"/>
    <property type="match status" value="1"/>
</dbReference>
<proteinExistence type="predicted"/>
<dbReference type="AlphaFoldDB" id="A0A1E5UZA1"/>
<dbReference type="Proteomes" id="UP000095767">
    <property type="component" value="Unassembled WGS sequence"/>
</dbReference>
<keyword evidence="3" id="KW-0325">Glycoprotein</keyword>
<dbReference type="EMBL" id="LWDX02057433">
    <property type="protein sequence ID" value="OEL18201.1"/>
    <property type="molecule type" value="Genomic_DNA"/>
</dbReference>
<dbReference type="InterPro" id="IPR028871">
    <property type="entry name" value="BlueCu_1_BS"/>
</dbReference>
<dbReference type="STRING" id="888268.A0A1E5UZA1"/>
<evidence type="ECO:0000313" key="7">
    <source>
        <dbReference type="Proteomes" id="UP000095767"/>
    </source>
</evidence>
<keyword evidence="7" id="KW-1185">Reference proteome</keyword>
<evidence type="ECO:0000256" key="1">
    <source>
        <dbReference type="ARBA" id="ARBA00022723"/>
    </source>
</evidence>
<dbReference type="InterPro" id="IPR039391">
    <property type="entry name" value="Phytocyanin-like"/>
</dbReference>
<protein>
    <recommendedName>
        <fullName evidence="5">Phytocyanin domain-containing protein</fullName>
    </recommendedName>
</protein>
<evidence type="ECO:0000256" key="3">
    <source>
        <dbReference type="ARBA" id="ARBA00023180"/>
    </source>
</evidence>
<keyword evidence="2" id="KW-0186">Copper</keyword>
<organism evidence="6 7">
    <name type="scientific">Dichanthelium oligosanthes</name>
    <dbReference type="NCBI Taxonomy" id="888268"/>
    <lineage>
        <taxon>Eukaryota</taxon>
        <taxon>Viridiplantae</taxon>
        <taxon>Streptophyta</taxon>
        <taxon>Embryophyta</taxon>
        <taxon>Tracheophyta</taxon>
        <taxon>Spermatophyta</taxon>
        <taxon>Magnoliopsida</taxon>
        <taxon>Liliopsida</taxon>
        <taxon>Poales</taxon>
        <taxon>Poaceae</taxon>
        <taxon>PACMAD clade</taxon>
        <taxon>Panicoideae</taxon>
        <taxon>Panicodae</taxon>
        <taxon>Paniceae</taxon>
        <taxon>Dichantheliinae</taxon>
        <taxon>Dichanthelium</taxon>
    </lineage>
</organism>
<dbReference type="PROSITE" id="PS00196">
    <property type="entry name" value="COPPER_BLUE"/>
    <property type="match status" value="1"/>
</dbReference>
<accession>A0A1E5UZA1</accession>
<dbReference type="GO" id="GO:0009055">
    <property type="term" value="F:electron transfer activity"/>
    <property type="evidence" value="ECO:0007669"/>
    <property type="project" value="InterPro"/>
</dbReference>
<sequence>MAAVLGAAHGASYTVGAPAGSWDLRTNYTRWASGISFRAGDQLVFKYSPGAHDVVEVSKADHDSCSNARPLATFTTGDDTVPLPAGGATRYFICGVPGHCAGGMKLAVRVEAAAAGAPNAAAPSPAPVAMAPRGARTPTAAPSPAPVAMAPRAARPPMATPGARAPAAGSLLPAVPPSSSATASAGVGSLVCLGLGAAVAALMALY</sequence>
<dbReference type="FunFam" id="2.60.40.420:FF:000003">
    <property type="entry name" value="Blue copper"/>
    <property type="match status" value="1"/>
</dbReference>
<dbReference type="OrthoDB" id="2012800at2759"/>
<name>A0A1E5UZA1_9POAL</name>
<feature type="domain" description="Phytocyanin" evidence="5">
    <location>
        <begin position="11"/>
        <end position="112"/>
    </location>
</feature>
<evidence type="ECO:0000313" key="6">
    <source>
        <dbReference type="EMBL" id="OEL18201.1"/>
    </source>
</evidence>
<dbReference type="PROSITE" id="PS51485">
    <property type="entry name" value="PHYTOCYANIN"/>
    <property type="match status" value="1"/>
</dbReference>
<feature type="region of interest" description="Disordered" evidence="4">
    <location>
        <begin position="118"/>
        <end position="166"/>
    </location>
</feature>
<gene>
    <name evidence="6" type="ORF">BAE44_0020780</name>
</gene>
<evidence type="ECO:0000256" key="2">
    <source>
        <dbReference type="ARBA" id="ARBA00023008"/>
    </source>
</evidence>
<dbReference type="Gene3D" id="2.60.40.420">
    <property type="entry name" value="Cupredoxins - blue copper proteins"/>
    <property type="match status" value="1"/>
</dbReference>
<evidence type="ECO:0000256" key="4">
    <source>
        <dbReference type="SAM" id="MobiDB-lite"/>
    </source>
</evidence>
<reference evidence="6 7" key="1">
    <citation type="submission" date="2016-09" db="EMBL/GenBank/DDBJ databases">
        <title>The draft genome of Dichanthelium oligosanthes: A C3 panicoid grass species.</title>
        <authorList>
            <person name="Studer A.J."/>
            <person name="Schnable J.C."/>
            <person name="Brutnell T.P."/>
        </authorList>
    </citation>
    <scope>NUCLEOTIDE SEQUENCE [LARGE SCALE GENOMIC DNA]</scope>
    <source>
        <strain evidence="7">cv. Kellogg 1175</strain>
        <tissue evidence="6">Leaf</tissue>
    </source>
</reference>
<dbReference type="PANTHER" id="PTHR33021:SF466">
    <property type="entry name" value="OS08G0138100 PROTEIN"/>
    <property type="match status" value="1"/>
</dbReference>
<dbReference type="GO" id="GO:0005886">
    <property type="term" value="C:plasma membrane"/>
    <property type="evidence" value="ECO:0007669"/>
    <property type="project" value="TreeGrafter"/>
</dbReference>
<comment type="caution">
    <text evidence="6">The sequence shown here is derived from an EMBL/GenBank/DDBJ whole genome shotgun (WGS) entry which is preliminary data.</text>
</comment>
<dbReference type="InterPro" id="IPR003245">
    <property type="entry name" value="Phytocyanin_dom"/>
</dbReference>
<dbReference type="Pfam" id="PF02298">
    <property type="entry name" value="Cu_bind_like"/>
    <property type="match status" value="1"/>
</dbReference>
<dbReference type="InterPro" id="IPR008972">
    <property type="entry name" value="Cupredoxin"/>
</dbReference>